<dbReference type="Proteomes" id="UP000186221">
    <property type="component" value="Unassembled WGS sequence"/>
</dbReference>
<gene>
    <name evidence="4" type="ORF">SAMN05421580_107197</name>
</gene>
<name>A0A1N7NE26_9RHOB</name>
<organism evidence="4 5">
    <name type="scientific">Rhodobacter aestuarii</name>
    <dbReference type="NCBI Taxonomy" id="453582"/>
    <lineage>
        <taxon>Bacteria</taxon>
        <taxon>Pseudomonadati</taxon>
        <taxon>Pseudomonadota</taxon>
        <taxon>Alphaproteobacteria</taxon>
        <taxon>Rhodobacterales</taxon>
        <taxon>Rhodobacter group</taxon>
        <taxon>Rhodobacter</taxon>
    </lineage>
</organism>
<evidence type="ECO:0000256" key="1">
    <source>
        <dbReference type="ARBA" id="ARBA00022729"/>
    </source>
</evidence>
<evidence type="ECO:0000313" key="4">
    <source>
        <dbReference type="EMBL" id="SIS96546.1"/>
    </source>
</evidence>
<keyword evidence="5" id="KW-1185">Reference proteome</keyword>
<feature type="domain" description="Outer membrane protein beta-barrel" evidence="3">
    <location>
        <begin position="7"/>
        <end position="179"/>
    </location>
</feature>
<sequence length="232" mass="24287">MKAVLPVALVAALCAHGAFAGDVTGAYVGLDYSRFNDDSAGTLSKTSLKGSLEYGFTRDFSVQGDLAMMDFGLSNADASTLQLHGIYHASANASVGAFVGRDDVEGNGFNYLGLEGGFEQGKLEGEAYVGTADSDGINGSLLGLGVMYNTSDSFAFGASHDRLDVEGFDASRTQLEAEYHMDKVTLSAQIGTIDIEDAGSEGYFGLGARVNFGAKRGTTFERRGLLEVIPGL</sequence>
<reference evidence="5" key="1">
    <citation type="submission" date="2017-01" db="EMBL/GenBank/DDBJ databases">
        <authorList>
            <person name="Varghese N."/>
            <person name="Submissions S."/>
        </authorList>
    </citation>
    <scope>NUCLEOTIDE SEQUENCE [LARGE SCALE GENOMIC DNA]</scope>
    <source>
        <strain evidence="5">DSM 19945</strain>
    </source>
</reference>
<protein>
    <submittedName>
        <fullName evidence="4">Outer membrane protein beta-barrel domain-containing protein</fullName>
    </submittedName>
</protein>
<evidence type="ECO:0000313" key="5">
    <source>
        <dbReference type="Proteomes" id="UP000186221"/>
    </source>
</evidence>
<keyword evidence="1 2" id="KW-0732">Signal</keyword>
<dbReference type="EMBL" id="FTOG01000007">
    <property type="protein sequence ID" value="SIS96546.1"/>
    <property type="molecule type" value="Genomic_DNA"/>
</dbReference>
<proteinExistence type="predicted"/>
<dbReference type="SUPFAM" id="SSF56935">
    <property type="entry name" value="Porins"/>
    <property type="match status" value="1"/>
</dbReference>
<dbReference type="AlphaFoldDB" id="A0A1N7NE26"/>
<dbReference type="RefSeq" id="WP_076485228.1">
    <property type="nucleotide sequence ID" value="NZ_FTOG01000007.1"/>
</dbReference>
<dbReference type="InterPro" id="IPR027385">
    <property type="entry name" value="Beta-barrel_OMP"/>
</dbReference>
<accession>A0A1N7NE26</accession>
<evidence type="ECO:0000256" key="2">
    <source>
        <dbReference type="SAM" id="SignalP"/>
    </source>
</evidence>
<dbReference type="STRING" id="453582.SAMN05421580_107197"/>
<evidence type="ECO:0000259" key="3">
    <source>
        <dbReference type="Pfam" id="PF13505"/>
    </source>
</evidence>
<feature type="chain" id="PRO_5012952836" evidence="2">
    <location>
        <begin position="21"/>
        <end position="232"/>
    </location>
</feature>
<dbReference type="Pfam" id="PF13505">
    <property type="entry name" value="OMP_b-brl"/>
    <property type="match status" value="1"/>
</dbReference>
<feature type="signal peptide" evidence="2">
    <location>
        <begin position="1"/>
        <end position="20"/>
    </location>
</feature>